<organism evidence="1 2">
    <name type="scientific">Dentiscutata erythropus</name>
    <dbReference type="NCBI Taxonomy" id="1348616"/>
    <lineage>
        <taxon>Eukaryota</taxon>
        <taxon>Fungi</taxon>
        <taxon>Fungi incertae sedis</taxon>
        <taxon>Mucoromycota</taxon>
        <taxon>Glomeromycotina</taxon>
        <taxon>Glomeromycetes</taxon>
        <taxon>Diversisporales</taxon>
        <taxon>Gigasporaceae</taxon>
        <taxon>Dentiscutata</taxon>
    </lineage>
</organism>
<reference evidence="1" key="1">
    <citation type="submission" date="2021-06" db="EMBL/GenBank/DDBJ databases">
        <authorList>
            <person name="Kallberg Y."/>
            <person name="Tangrot J."/>
            <person name="Rosling A."/>
        </authorList>
    </citation>
    <scope>NUCLEOTIDE SEQUENCE</scope>
    <source>
        <strain evidence="1">MA453B</strain>
    </source>
</reference>
<dbReference type="EMBL" id="CAJVPY010008288">
    <property type="protein sequence ID" value="CAG8693779.1"/>
    <property type="molecule type" value="Genomic_DNA"/>
</dbReference>
<sequence length="78" mass="8711">MAQYPKASKTFEVEARASDISNIDFDTLLEKESQSETGLTSVLKSATIRSSSSIMSLNDVMKILIQLKQKIIIIFMIL</sequence>
<protein>
    <submittedName>
        <fullName evidence="1">4553_t:CDS:1</fullName>
    </submittedName>
</protein>
<gene>
    <name evidence="1" type="ORF">DERYTH_LOCUS12543</name>
</gene>
<accession>A0A9N9ET86</accession>
<proteinExistence type="predicted"/>
<evidence type="ECO:0000313" key="2">
    <source>
        <dbReference type="Proteomes" id="UP000789405"/>
    </source>
</evidence>
<dbReference type="Proteomes" id="UP000789405">
    <property type="component" value="Unassembled WGS sequence"/>
</dbReference>
<comment type="caution">
    <text evidence="1">The sequence shown here is derived from an EMBL/GenBank/DDBJ whole genome shotgun (WGS) entry which is preliminary data.</text>
</comment>
<dbReference type="AlphaFoldDB" id="A0A9N9ET86"/>
<name>A0A9N9ET86_9GLOM</name>
<evidence type="ECO:0000313" key="1">
    <source>
        <dbReference type="EMBL" id="CAG8693779.1"/>
    </source>
</evidence>
<keyword evidence="2" id="KW-1185">Reference proteome</keyword>